<feature type="region of interest" description="Disordered" evidence="1">
    <location>
        <begin position="339"/>
        <end position="447"/>
    </location>
</feature>
<feature type="compositionally biased region" description="Polar residues" evidence="1">
    <location>
        <begin position="40"/>
        <end position="72"/>
    </location>
</feature>
<proteinExistence type="predicted"/>
<dbReference type="AlphaFoldDB" id="A0A7R8ZIX5"/>
<feature type="compositionally biased region" description="Polar residues" evidence="1">
    <location>
        <begin position="377"/>
        <end position="391"/>
    </location>
</feature>
<name>A0A7R8ZIX5_9CRUS</name>
<sequence length="535" mass="56451">MTQAQASPRSSFCPAPSTVQPPPPQALDSEARSSFYPWNAPQQHSTAMTQAQGQVTPTSQMQQMVHSLQSGAMSGGHPMFRPQHPMMRPQRHPGIGQLTPSISPQGVPDSSTSSNDDDLEVLSVKGPTAHAQPRPVQFSPQQSAQFSSRVPNGMIPMGLGSQFSMRGMPMPPLRRGGPTMPGPRPGFTSGRGLSPRSLVGRGSIPMGRAAAMHTYQRRFPSPRMQQMGGRGGPYQRPPMMRTASPQMRPGTSANQPSTIKVGASINISRKPNAPAIAAAAPSGSSQGMPAEGSSPVAALLKERGITISRASKEKAVVPPESLPPQLQGLSGISVVAPANSSHANRRSSTSQQNAVDISPSGRGPPINGSSPIPNNSFRSPNQTSMPTSNVPHRSMSPLVHSNSNTSPYPSQGLRPSPSMPPQTVDLTDDDPPQLGNTAPGSSSAKPRFVRNIFERRGNSGGVKKRGKYGLGLIKPGHVAEAMEKIKGLQGAFIPVGNNEQGHVGLISTDEVSPGATEKLPCIVLNTQEEHTWLTK</sequence>
<dbReference type="EMBL" id="OB660579">
    <property type="protein sequence ID" value="CAD7225462.1"/>
    <property type="molecule type" value="Genomic_DNA"/>
</dbReference>
<feature type="compositionally biased region" description="Polar residues" evidence="1">
    <location>
        <begin position="98"/>
        <end position="114"/>
    </location>
</feature>
<feature type="region of interest" description="Disordered" evidence="1">
    <location>
        <begin position="1"/>
        <end position="153"/>
    </location>
</feature>
<gene>
    <name evidence="2" type="ORF">CTOB1V02_LOCUS3402</name>
</gene>
<evidence type="ECO:0000256" key="1">
    <source>
        <dbReference type="SAM" id="MobiDB-lite"/>
    </source>
</evidence>
<feature type="compositionally biased region" description="Polar residues" evidence="1">
    <location>
        <begin position="434"/>
        <end position="444"/>
    </location>
</feature>
<feature type="compositionally biased region" description="Polar residues" evidence="1">
    <location>
        <begin position="1"/>
        <end position="10"/>
    </location>
</feature>
<accession>A0A7R8ZIX5</accession>
<feature type="compositionally biased region" description="Polar residues" evidence="1">
    <location>
        <begin position="339"/>
        <end position="355"/>
    </location>
</feature>
<reference evidence="2" key="1">
    <citation type="submission" date="2020-11" db="EMBL/GenBank/DDBJ databases">
        <authorList>
            <person name="Tran Van P."/>
        </authorList>
    </citation>
    <scope>NUCLEOTIDE SEQUENCE</scope>
</reference>
<feature type="compositionally biased region" description="Low complexity" evidence="1">
    <location>
        <begin position="357"/>
        <end position="376"/>
    </location>
</feature>
<evidence type="ECO:0000313" key="2">
    <source>
        <dbReference type="EMBL" id="CAD7225462.1"/>
    </source>
</evidence>
<organism evidence="2">
    <name type="scientific">Cyprideis torosa</name>
    <dbReference type="NCBI Taxonomy" id="163714"/>
    <lineage>
        <taxon>Eukaryota</taxon>
        <taxon>Metazoa</taxon>
        <taxon>Ecdysozoa</taxon>
        <taxon>Arthropoda</taxon>
        <taxon>Crustacea</taxon>
        <taxon>Oligostraca</taxon>
        <taxon>Ostracoda</taxon>
        <taxon>Podocopa</taxon>
        <taxon>Podocopida</taxon>
        <taxon>Cytherocopina</taxon>
        <taxon>Cytheroidea</taxon>
        <taxon>Cytherideidae</taxon>
        <taxon>Cyprideis</taxon>
    </lineage>
</organism>
<feature type="compositionally biased region" description="Polar residues" evidence="1">
    <location>
        <begin position="399"/>
        <end position="409"/>
    </location>
</feature>
<feature type="compositionally biased region" description="Low complexity" evidence="1">
    <location>
        <begin position="137"/>
        <end position="148"/>
    </location>
</feature>
<protein>
    <submittedName>
        <fullName evidence="2">Uncharacterized protein</fullName>
    </submittedName>
</protein>